<feature type="compositionally biased region" description="Basic and acidic residues" evidence="1">
    <location>
        <begin position="103"/>
        <end position="118"/>
    </location>
</feature>
<name>A0AAD7DDB7_MYCRO</name>
<evidence type="ECO:0000313" key="3">
    <source>
        <dbReference type="Proteomes" id="UP001221757"/>
    </source>
</evidence>
<reference evidence="2" key="1">
    <citation type="submission" date="2023-03" db="EMBL/GenBank/DDBJ databases">
        <title>Massive genome expansion in bonnet fungi (Mycena s.s.) driven by repeated elements and novel gene families across ecological guilds.</title>
        <authorList>
            <consortium name="Lawrence Berkeley National Laboratory"/>
            <person name="Harder C.B."/>
            <person name="Miyauchi S."/>
            <person name="Viragh M."/>
            <person name="Kuo A."/>
            <person name="Thoen E."/>
            <person name="Andreopoulos B."/>
            <person name="Lu D."/>
            <person name="Skrede I."/>
            <person name="Drula E."/>
            <person name="Henrissat B."/>
            <person name="Morin E."/>
            <person name="Kohler A."/>
            <person name="Barry K."/>
            <person name="LaButti K."/>
            <person name="Morin E."/>
            <person name="Salamov A."/>
            <person name="Lipzen A."/>
            <person name="Mereny Z."/>
            <person name="Hegedus B."/>
            <person name="Baldrian P."/>
            <person name="Stursova M."/>
            <person name="Weitz H."/>
            <person name="Taylor A."/>
            <person name="Grigoriev I.V."/>
            <person name="Nagy L.G."/>
            <person name="Martin F."/>
            <person name="Kauserud H."/>
        </authorList>
    </citation>
    <scope>NUCLEOTIDE SEQUENCE</scope>
    <source>
        <strain evidence="2">CBHHK067</strain>
    </source>
</reference>
<dbReference type="EMBL" id="JARKIE010000076">
    <property type="protein sequence ID" value="KAJ7688837.1"/>
    <property type="molecule type" value="Genomic_DNA"/>
</dbReference>
<evidence type="ECO:0000313" key="2">
    <source>
        <dbReference type="EMBL" id="KAJ7688837.1"/>
    </source>
</evidence>
<dbReference type="Proteomes" id="UP001221757">
    <property type="component" value="Unassembled WGS sequence"/>
</dbReference>
<comment type="caution">
    <text evidence="2">The sequence shown here is derived from an EMBL/GenBank/DDBJ whole genome shotgun (WGS) entry which is preliminary data.</text>
</comment>
<organism evidence="2 3">
    <name type="scientific">Mycena rosella</name>
    <name type="common">Pink bonnet</name>
    <name type="synonym">Agaricus rosellus</name>
    <dbReference type="NCBI Taxonomy" id="1033263"/>
    <lineage>
        <taxon>Eukaryota</taxon>
        <taxon>Fungi</taxon>
        <taxon>Dikarya</taxon>
        <taxon>Basidiomycota</taxon>
        <taxon>Agaricomycotina</taxon>
        <taxon>Agaricomycetes</taxon>
        <taxon>Agaricomycetidae</taxon>
        <taxon>Agaricales</taxon>
        <taxon>Marasmiineae</taxon>
        <taxon>Mycenaceae</taxon>
        <taxon>Mycena</taxon>
    </lineage>
</organism>
<sequence>MSPASLLAHVWGDVHDGMRGYGLEGCGRAGSEAQQPAGWDRIVVRIQVQAAMRTSRVRRMPRLEYHGYASSASVRVRVSCAPRNTLKNVSASASASEHRYATCEHDTGENVHAPDSRSTRRGTTHRAWWGFRGWAKSIRCDTRMGWQGCRRRGTGTVFLRSSATRELDQDSIAATTKCSTETGATKIPQGMGYYSVWDSTAVGKSSLNAWDSLGNLFIVLDIFFTTKNEVSSLQQWLMGLILVQMSLIKVHHSTE</sequence>
<feature type="region of interest" description="Disordered" evidence="1">
    <location>
        <begin position="103"/>
        <end position="122"/>
    </location>
</feature>
<keyword evidence="3" id="KW-1185">Reference proteome</keyword>
<dbReference type="AlphaFoldDB" id="A0AAD7DDB7"/>
<proteinExistence type="predicted"/>
<gene>
    <name evidence="2" type="ORF">B0H17DRAFT_1135379</name>
</gene>
<accession>A0AAD7DDB7</accession>
<protein>
    <submittedName>
        <fullName evidence="2">Uncharacterized protein</fullName>
    </submittedName>
</protein>
<evidence type="ECO:0000256" key="1">
    <source>
        <dbReference type="SAM" id="MobiDB-lite"/>
    </source>
</evidence>